<feature type="transmembrane region" description="Helical" evidence="8">
    <location>
        <begin position="259"/>
        <end position="281"/>
    </location>
</feature>
<comment type="similarity">
    <text evidence="2">Belongs to the UbiA prenyltransferase family.</text>
</comment>
<comment type="subcellular location">
    <subcellularLocation>
        <location evidence="1">Membrane</location>
        <topology evidence="1">Multi-pass membrane protein</topology>
    </subcellularLocation>
</comment>
<evidence type="ECO:0000256" key="1">
    <source>
        <dbReference type="ARBA" id="ARBA00004141"/>
    </source>
</evidence>
<gene>
    <name evidence="10" type="primary">LOC106819733</name>
</gene>
<proteinExistence type="inferred from homology"/>
<dbReference type="PIRSF" id="PIRSF005355">
    <property type="entry name" value="UBIAD1"/>
    <property type="match status" value="1"/>
</dbReference>
<dbReference type="Pfam" id="PF01040">
    <property type="entry name" value="UbiA"/>
    <property type="match status" value="1"/>
</dbReference>
<protein>
    <submittedName>
        <fullName evidence="10">UbiA prenyltransferase domain-containing protein 1-like</fullName>
    </submittedName>
</protein>
<reference evidence="10" key="1">
    <citation type="submission" date="2025-08" db="UniProtKB">
        <authorList>
            <consortium name="RefSeq"/>
        </authorList>
    </citation>
    <scope>IDENTIFICATION</scope>
</reference>
<evidence type="ECO:0000256" key="5">
    <source>
        <dbReference type="ARBA" id="ARBA00022692"/>
    </source>
</evidence>
<dbReference type="InterPro" id="IPR026046">
    <property type="entry name" value="UBIAD1"/>
</dbReference>
<evidence type="ECO:0000256" key="4">
    <source>
        <dbReference type="ARBA" id="ARBA00022679"/>
    </source>
</evidence>
<evidence type="ECO:0000256" key="3">
    <source>
        <dbReference type="ARBA" id="ARBA00022602"/>
    </source>
</evidence>
<evidence type="ECO:0000256" key="2">
    <source>
        <dbReference type="ARBA" id="ARBA00005985"/>
    </source>
</evidence>
<dbReference type="PANTHER" id="PTHR13929">
    <property type="entry name" value="1,4-DIHYDROXY-2-NAPHTHOATE OCTAPRENYLTRANSFERASE"/>
    <property type="match status" value="1"/>
</dbReference>
<name>A0ABM1F5U2_PRICU</name>
<dbReference type="GeneID" id="106819733"/>
<keyword evidence="7 8" id="KW-0472">Membrane</keyword>
<evidence type="ECO:0000256" key="6">
    <source>
        <dbReference type="ARBA" id="ARBA00022989"/>
    </source>
</evidence>
<feature type="transmembrane region" description="Helical" evidence="8">
    <location>
        <begin position="169"/>
        <end position="192"/>
    </location>
</feature>
<dbReference type="RefSeq" id="XP_014679813.1">
    <property type="nucleotide sequence ID" value="XM_014824327.1"/>
</dbReference>
<keyword evidence="5 8" id="KW-0812">Transmembrane</keyword>
<keyword evidence="4" id="KW-0808">Transferase</keyword>
<keyword evidence="3" id="KW-0637">Prenyltransferase</keyword>
<evidence type="ECO:0000256" key="8">
    <source>
        <dbReference type="SAM" id="Phobius"/>
    </source>
</evidence>
<feature type="transmembrane region" description="Helical" evidence="8">
    <location>
        <begin position="82"/>
        <end position="102"/>
    </location>
</feature>
<accession>A0ABM1F5U2</accession>
<evidence type="ECO:0000313" key="10">
    <source>
        <dbReference type="RefSeq" id="XP_014679813.1"/>
    </source>
</evidence>
<keyword evidence="6 8" id="KW-1133">Transmembrane helix</keyword>
<feature type="transmembrane region" description="Helical" evidence="8">
    <location>
        <begin position="122"/>
        <end position="139"/>
    </location>
</feature>
<dbReference type="CDD" id="cd13962">
    <property type="entry name" value="PT_UbiA_UBIAD1"/>
    <property type="match status" value="1"/>
</dbReference>
<feature type="transmembrane region" description="Helical" evidence="8">
    <location>
        <begin position="146"/>
        <end position="163"/>
    </location>
</feature>
<evidence type="ECO:0000256" key="7">
    <source>
        <dbReference type="ARBA" id="ARBA00023136"/>
    </source>
</evidence>
<dbReference type="PANTHER" id="PTHR13929:SF0">
    <property type="entry name" value="UBIA PRENYLTRANSFERASE DOMAIN-CONTAINING PROTEIN 1"/>
    <property type="match status" value="1"/>
</dbReference>
<dbReference type="InterPro" id="IPR000537">
    <property type="entry name" value="UbiA_prenyltransferase"/>
</dbReference>
<dbReference type="Proteomes" id="UP000695022">
    <property type="component" value="Unplaced"/>
</dbReference>
<sequence length="333" mass="34631">MSGNNAKEQNGDVAPPGGVLQPAAVAITSSPLGLAVYNTLRVSHPRLAASWIALRPWTFSASLTPVAMGTALAYRATGACDAWLLVATLVTVLSVHGAGNLVNSYFDYQRGGDSGGDNGGDSALVYVVGCVGFGVVCWLSRARTGLLALLFFGGLSSSFLYTGGVGLKYVALGDVIAFVAFGPVCTLFVFAAQTAQASWLPLVYAIPLAPNTEAVVHASNARRAATDARVGIVTLAVLLGPVGSYALFVALLFAPYVAFAALGRAVAPAFYLPLLCLPTAFDVEREYRDGRLDTLPDKLARLNFLFGVLYTAACLLVSSQDMPLLAADACVKA</sequence>
<feature type="transmembrane region" description="Helical" evidence="8">
    <location>
        <begin position="302"/>
        <end position="319"/>
    </location>
</feature>
<organism evidence="9 10">
    <name type="scientific">Priapulus caudatus</name>
    <name type="common">Priapulid worm</name>
    <dbReference type="NCBI Taxonomy" id="37621"/>
    <lineage>
        <taxon>Eukaryota</taxon>
        <taxon>Metazoa</taxon>
        <taxon>Ecdysozoa</taxon>
        <taxon>Scalidophora</taxon>
        <taxon>Priapulida</taxon>
        <taxon>Priapulimorpha</taxon>
        <taxon>Priapulimorphida</taxon>
        <taxon>Priapulidae</taxon>
        <taxon>Priapulus</taxon>
    </lineage>
</organism>
<feature type="transmembrane region" description="Helical" evidence="8">
    <location>
        <begin position="230"/>
        <end position="253"/>
    </location>
</feature>
<keyword evidence="9" id="KW-1185">Reference proteome</keyword>
<evidence type="ECO:0000313" key="9">
    <source>
        <dbReference type="Proteomes" id="UP000695022"/>
    </source>
</evidence>